<keyword evidence="2 5" id="KW-0545">Nucleotide biosynthesis</keyword>
<keyword evidence="5 7" id="KW-0067">ATP-binding</keyword>
<comment type="similarity">
    <text evidence="5 6">Belongs to the adenylate kinase family.</text>
</comment>
<dbReference type="EC" id="2.7.4.3" evidence="5 7"/>
<proteinExistence type="inferred from homology"/>
<feature type="binding site" evidence="5">
    <location>
        <begin position="21"/>
        <end position="26"/>
    </location>
    <ligand>
        <name>ATP</name>
        <dbReference type="ChEBI" id="CHEBI:30616"/>
    </ligand>
</feature>
<comment type="caution">
    <text evidence="8">The sequence shown here is derived from an EMBL/GenBank/DDBJ whole genome shotgun (WGS) entry which is preliminary data.</text>
</comment>
<evidence type="ECO:0000256" key="1">
    <source>
        <dbReference type="ARBA" id="ARBA00022679"/>
    </source>
</evidence>
<evidence type="ECO:0000256" key="6">
    <source>
        <dbReference type="RuleBase" id="RU003330"/>
    </source>
</evidence>
<keyword evidence="4 5" id="KW-0418">Kinase</keyword>
<evidence type="ECO:0000256" key="7">
    <source>
        <dbReference type="RuleBase" id="RU003331"/>
    </source>
</evidence>
<dbReference type="NCBIfam" id="NF001381">
    <property type="entry name" value="PRK00279.1-3"/>
    <property type="match status" value="1"/>
</dbReference>
<reference evidence="8 9" key="1">
    <citation type="submission" date="2024-03" db="EMBL/GenBank/DDBJ databases">
        <title>YIM 134122 draft genome.</title>
        <authorList>
            <person name="Zuo S."/>
            <person name="Xiong L."/>
        </authorList>
    </citation>
    <scope>NUCLEOTIDE SEQUENCE [LARGE SCALE GENOMIC DNA]</scope>
    <source>
        <strain evidence="8 9">YIM 134122</strain>
    </source>
</reference>
<dbReference type="InterPro" id="IPR027417">
    <property type="entry name" value="P-loop_NTPase"/>
</dbReference>
<dbReference type="SUPFAM" id="SSF52540">
    <property type="entry name" value="P-loop containing nucleoside triphosphate hydrolases"/>
    <property type="match status" value="1"/>
</dbReference>
<accession>A0ABU9W7Y0</accession>
<feature type="binding site" evidence="5">
    <location>
        <position position="155"/>
    </location>
    <ligand>
        <name>AMP</name>
        <dbReference type="ChEBI" id="CHEBI:456215"/>
    </ligand>
</feature>
<gene>
    <name evidence="5" type="primary">adk</name>
    <name evidence="8" type="ORF">WJX64_16315</name>
</gene>
<feature type="binding site" evidence="5">
    <location>
        <position position="47"/>
    </location>
    <ligand>
        <name>AMP</name>
        <dbReference type="ChEBI" id="CHEBI:456215"/>
    </ligand>
</feature>
<evidence type="ECO:0000256" key="2">
    <source>
        <dbReference type="ARBA" id="ARBA00022727"/>
    </source>
</evidence>
<dbReference type="PROSITE" id="PS00113">
    <property type="entry name" value="ADENYLATE_KINASE"/>
    <property type="match status" value="1"/>
</dbReference>
<organism evidence="8 9">
    <name type="scientific">Leifsonia stereocauli</name>
    <dbReference type="NCBI Taxonomy" id="3134136"/>
    <lineage>
        <taxon>Bacteria</taxon>
        <taxon>Bacillati</taxon>
        <taxon>Actinomycetota</taxon>
        <taxon>Actinomycetes</taxon>
        <taxon>Micrococcales</taxon>
        <taxon>Microbacteriaceae</taxon>
        <taxon>Leifsonia</taxon>
    </lineage>
</organism>
<comment type="caution">
    <text evidence="5">Lacks conserved residue(s) required for the propagation of feature annotation.</text>
</comment>
<feature type="binding site" evidence="5">
    <location>
        <position position="42"/>
    </location>
    <ligand>
        <name>AMP</name>
        <dbReference type="ChEBI" id="CHEBI:456215"/>
    </ligand>
</feature>
<keyword evidence="1 5" id="KW-0808">Transferase</keyword>
<comment type="function">
    <text evidence="5">Catalyzes the reversible transfer of the terminal phosphate group between ATP and AMP. Plays an important role in cellular energy homeostasis and in adenine nucleotide metabolism.</text>
</comment>
<dbReference type="HAMAP" id="MF_00235">
    <property type="entry name" value="Adenylate_kinase_Adk"/>
    <property type="match status" value="1"/>
</dbReference>
<comment type="subcellular location">
    <subcellularLocation>
        <location evidence="5 7">Cytoplasm</location>
    </subcellularLocation>
</comment>
<evidence type="ECO:0000256" key="4">
    <source>
        <dbReference type="ARBA" id="ARBA00022777"/>
    </source>
</evidence>
<feature type="binding site" evidence="5">
    <location>
        <position position="144"/>
    </location>
    <ligand>
        <name>AMP</name>
        <dbReference type="ChEBI" id="CHEBI:456215"/>
    </ligand>
</feature>
<evidence type="ECO:0000313" key="9">
    <source>
        <dbReference type="Proteomes" id="UP001425155"/>
    </source>
</evidence>
<dbReference type="InterPro" id="IPR000850">
    <property type="entry name" value="Adenylat/UMP-CMP_kin"/>
</dbReference>
<dbReference type="RefSeq" id="WP_342116109.1">
    <property type="nucleotide sequence ID" value="NZ_JBCAUN010000003.1"/>
</dbReference>
<protein>
    <recommendedName>
        <fullName evidence="5 7">Adenylate kinase</fullName>
        <shortName evidence="5">AK</shortName>
        <ecNumber evidence="5 7">2.7.4.3</ecNumber>
    </recommendedName>
    <alternativeName>
        <fullName evidence="5">ATP-AMP transphosphorylase</fullName>
    </alternativeName>
    <alternativeName>
        <fullName evidence="5">ATP:AMP phosphotransferase</fullName>
    </alternativeName>
    <alternativeName>
        <fullName evidence="5">Adenylate monophosphate kinase</fullName>
    </alternativeName>
</protein>
<evidence type="ECO:0000256" key="3">
    <source>
        <dbReference type="ARBA" id="ARBA00022741"/>
    </source>
</evidence>
<dbReference type="PANTHER" id="PTHR23359">
    <property type="entry name" value="NUCLEOTIDE KINASE"/>
    <property type="match status" value="1"/>
</dbReference>
<dbReference type="NCBIfam" id="NF011100">
    <property type="entry name" value="PRK14527.1"/>
    <property type="match status" value="1"/>
</dbReference>
<dbReference type="Gene3D" id="3.40.50.300">
    <property type="entry name" value="P-loop containing nucleotide triphosphate hydrolases"/>
    <property type="match status" value="1"/>
</dbReference>
<dbReference type="NCBIfam" id="NF011104">
    <property type="entry name" value="PRK14531.1"/>
    <property type="match status" value="1"/>
</dbReference>
<feature type="binding site" evidence="5">
    <location>
        <begin position="96"/>
        <end position="99"/>
    </location>
    <ligand>
        <name>AMP</name>
        <dbReference type="ChEBI" id="CHEBI:456215"/>
    </ligand>
</feature>
<sequence length="210" mass="22780">MTGATANQVRGARLLIVGPPGAGKGTQAKRIGETFSIPDVSTGDIFRYHIKNQTPLGVRVKEIVDAGDYVPDELTNEIVTERLAEEDARNGFLLDGYPRTVDQVGYLDNLLAEQGRPLEAVIRLVADQDEIVARLTKRATEQGRVDDSEAAIRHRQEVYTRETAPLVDIYRDRGLLIDVDGLGSPDEVGDRVALALAAFGIGELDSAVAN</sequence>
<dbReference type="InterPro" id="IPR033690">
    <property type="entry name" value="Adenylat_kinase_CS"/>
</dbReference>
<feature type="binding site" evidence="5">
    <location>
        <position position="183"/>
    </location>
    <ligand>
        <name>ATP</name>
        <dbReference type="ChEBI" id="CHEBI:30616"/>
    </ligand>
</feature>
<dbReference type="PRINTS" id="PR00094">
    <property type="entry name" value="ADENYLTKNASE"/>
</dbReference>
<name>A0ABU9W7Y0_9MICO</name>
<dbReference type="NCBIfam" id="NF011105">
    <property type="entry name" value="PRK14532.1"/>
    <property type="match status" value="1"/>
</dbReference>
<dbReference type="Proteomes" id="UP001425155">
    <property type="component" value="Unassembled WGS sequence"/>
</dbReference>
<dbReference type="Pfam" id="PF00406">
    <property type="entry name" value="ADK"/>
    <property type="match status" value="1"/>
</dbReference>
<comment type="domain">
    <text evidence="5">Consists of three domains, a large central CORE domain and two small peripheral domains, NMPbind and LID, which undergo movements during catalysis. The LID domain closes over the site of phosphoryl transfer upon ATP binding. Assembling and dissambling the active center during each catalytic cycle provides an effective means to prevent ATP hydrolysis.</text>
</comment>
<keyword evidence="3 5" id="KW-0547">Nucleotide-binding</keyword>
<dbReference type="EMBL" id="JBCLVG010000003">
    <property type="protein sequence ID" value="MEN1948122.1"/>
    <property type="molecule type" value="Genomic_DNA"/>
</dbReference>
<keyword evidence="9" id="KW-1185">Reference proteome</keyword>
<feature type="binding site" evidence="5">
    <location>
        <begin position="68"/>
        <end position="70"/>
    </location>
    <ligand>
        <name>AMP</name>
        <dbReference type="ChEBI" id="CHEBI:456215"/>
    </ligand>
</feature>
<feature type="binding site" evidence="5">
    <location>
        <position position="103"/>
    </location>
    <ligand>
        <name>AMP</name>
        <dbReference type="ChEBI" id="CHEBI:456215"/>
    </ligand>
</feature>
<comment type="pathway">
    <text evidence="5">Purine metabolism; AMP biosynthesis via salvage pathway; AMP from ADP: step 1/1.</text>
</comment>
<feature type="binding site" evidence="5">
    <location>
        <position position="138"/>
    </location>
    <ligand>
        <name>ATP</name>
        <dbReference type="ChEBI" id="CHEBI:30616"/>
    </ligand>
</feature>
<comment type="catalytic activity">
    <reaction evidence="5 7">
        <text>AMP + ATP = 2 ADP</text>
        <dbReference type="Rhea" id="RHEA:12973"/>
        <dbReference type="ChEBI" id="CHEBI:30616"/>
        <dbReference type="ChEBI" id="CHEBI:456215"/>
        <dbReference type="ChEBI" id="CHEBI:456216"/>
        <dbReference type="EC" id="2.7.4.3"/>
    </reaction>
</comment>
<comment type="subunit">
    <text evidence="5 7">Monomer.</text>
</comment>
<dbReference type="GO" id="GO:0004017">
    <property type="term" value="F:AMP kinase activity"/>
    <property type="evidence" value="ECO:0007669"/>
    <property type="project" value="UniProtKB-EC"/>
</dbReference>
<evidence type="ECO:0000256" key="5">
    <source>
        <dbReference type="HAMAP-Rule" id="MF_00235"/>
    </source>
</evidence>
<feature type="region of interest" description="NMP" evidence="5">
    <location>
        <begin position="41"/>
        <end position="70"/>
    </location>
</feature>
<keyword evidence="5" id="KW-0963">Cytoplasm</keyword>
<evidence type="ECO:0000313" key="8">
    <source>
        <dbReference type="EMBL" id="MEN1948122.1"/>
    </source>
</evidence>
<dbReference type="CDD" id="cd01428">
    <property type="entry name" value="ADK"/>
    <property type="match status" value="1"/>
</dbReference>